<dbReference type="Proteomes" id="UP000319576">
    <property type="component" value="Chromosome"/>
</dbReference>
<dbReference type="RefSeq" id="WP_145235857.1">
    <property type="nucleotide sequence ID" value="NZ_CP036273.1"/>
</dbReference>
<dbReference type="AlphaFoldDB" id="A0A517XQ46"/>
<sequence>MDGSLSHLRLFSATAEPAAPAPGRADPRELANRELLRPPTYRRGHDGLEPFSAAWLDELAAKRYQRHGAWLPAALEFDRHPDESVLVLGPGVGCDAARYAAAGSVVTVAAGADDRADVVRDHLDRRGLRAAVVPFQPDRLPAADGTVDVVAWNALHSPAPTPEPGELLRVLKSGGKVIGLFPARFDAGYWQDVLFPLQGWYWRRPPDPTSAPKATGRELLRAFAGFEKMTVAKRHLRRSELPHPWRVLPLMLMERLMGRVLVLKAFKPLAARTGTHAPLPAVARAA</sequence>
<feature type="domain" description="Methyltransferase type 11" evidence="1">
    <location>
        <begin position="87"/>
        <end position="178"/>
    </location>
</feature>
<keyword evidence="3" id="KW-1185">Reference proteome</keyword>
<dbReference type="SUPFAM" id="SSF53335">
    <property type="entry name" value="S-adenosyl-L-methionine-dependent methyltransferases"/>
    <property type="match status" value="1"/>
</dbReference>
<reference evidence="2 3" key="1">
    <citation type="submission" date="2019-02" db="EMBL/GenBank/DDBJ databases">
        <title>Deep-cultivation of Planctomycetes and their phenomic and genomic characterization uncovers novel biology.</title>
        <authorList>
            <person name="Wiegand S."/>
            <person name="Jogler M."/>
            <person name="Boedeker C."/>
            <person name="Pinto D."/>
            <person name="Vollmers J."/>
            <person name="Rivas-Marin E."/>
            <person name="Kohn T."/>
            <person name="Peeters S.H."/>
            <person name="Heuer A."/>
            <person name="Rast P."/>
            <person name="Oberbeckmann S."/>
            <person name="Bunk B."/>
            <person name="Jeske O."/>
            <person name="Meyerdierks A."/>
            <person name="Storesund J.E."/>
            <person name="Kallscheuer N."/>
            <person name="Luecker S."/>
            <person name="Lage O.M."/>
            <person name="Pohl T."/>
            <person name="Merkel B.J."/>
            <person name="Hornburger P."/>
            <person name="Mueller R.-W."/>
            <person name="Bruemmer F."/>
            <person name="Labrenz M."/>
            <person name="Spormann A.M."/>
            <person name="Op den Camp H."/>
            <person name="Overmann J."/>
            <person name="Amann R."/>
            <person name="Jetten M.S.M."/>
            <person name="Mascher T."/>
            <person name="Medema M.H."/>
            <person name="Devos D.P."/>
            <person name="Kaster A.-K."/>
            <person name="Ovreas L."/>
            <person name="Rohde M."/>
            <person name="Galperin M.Y."/>
            <person name="Jogler C."/>
        </authorList>
    </citation>
    <scope>NUCLEOTIDE SEQUENCE [LARGE SCALE GENOMIC DNA]</scope>
    <source>
        <strain evidence="2 3">ETA_A1</strain>
    </source>
</reference>
<dbReference type="Pfam" id="PF08241">
    <property type="entry name" value="Methyltransf_11"/>
    <property type="match status" value="1"/>
</dbReference>
<dbReference type="InterPro" id="IPR013216">
    <property type="entry name" value="Methyltransf_11"/>
</dbReference>
<name>A0A517XQ46_9BACT</name>
<organism evidence="2 3">
    <name type="scientific">Urbifossiella limnaea</name>
    <dbReference type="NCBI Taxonomy" id="2528023"/>
    <lineage>
        <taxon>Bacteria</taxon>
        <taxon>Pseudomonadati</taxon>
        <taxon>Planctomycetota</taxon>
        <taxon>Planctomycetia</taxon>
        <taxon>Gemmatales</taxon>
        <taxon>Gemmataceae</taxon>
        <taxon>Urbifossiella</taxon>
    </lineage>
</organism>
<evidence type="ECO:0000313" key="2">
    <source>
        <dbReference type="EMBL" id="QDU19618.1"/>
    </source>
</evidence>
<dbReference type="Gene3D" id="3.40.50.150">
    <property type="entry name" value="Vaccinia Virus protein VP39"/>
    <property type="match status" value="1"/>
</dbReference>
<proteinExistence type="predicted"/>
<protein>
    <recommendedName>
        <fullName evidence="1">Methyltransferase type 11 domain-containing protein</fullName>
    </recommendedName>
</protein>
<dbReference type="KEGG" id="uli:ETAA1_15480"/>
<dbReference type="InterPro" id="IPR029063">
    <property type="entry name" value="SAM-dependent_MTases_sf"/>
</dbReference>
<evidence type="ECO:0000313" key="3">
    <source>
        <dbReference type="Proteomes" id="UP000319576"/>
    </source>
</evidence>
<accession>A0A517XQ46</accession>
<dbReference type="GO" id="GO:0008757">
    <property type="term" value="F:S-adenosylmethionine-dependent methyltransferase activity"/>
    <property type="evidence" value="ECO:0007669"/>
    <property type="project" value="InterPro"/>
</dbReference>
<gene>
    <name evidence="2" type="ORF">ETAA1_15480</name>
</gene>
<evidence type="ECO:0000259" key="1">
    <source>
        <dbReference type="Pfam" id="PF08241"/>
    </source>
</evidence>
<dbReference type="OrthoDB" id="9772751at2"/>
<dbReference type="EMBL" id="CP036273">
    <property type="protein sequence ID" value="QDU19618.1"/>
    <property type="molecule type" value="Genomic_DNA"/>
</dbReference>